<dbReference type="InterPro" id="IPR007337">
    <property type="entry name" value="RelB/DinJ"/>
</dbReference>
<dbReference type="eggNOG" id="COG3077">
    <property type="taxonomic scope" value="Bacteria"/>
</dbReference>
<dbReference type="Proteomes" id="UP000004063">
    <property type="component" value="Chromosome"/>
</dbReference>
<dbReference type="Pfam" id="PF04221">
    <property type="entry name" value="RelB"/>
    <property type="match status" value="1"/>
</dbReference>
<dbReference type="PANTHER" id="PTHR38781:SF1">
    <property type="entry name" value="ANTITOXIN DINJ-RELATED"/>
    <property type="match status" value="1"/>
</dbReference>
<dbReference type="GO" id="GO:0006351">
    <property type="term" value="P:DNA-templated transcription"/>
    <property type="evidence" value="ECO:0007669"/>
    <property type="project" value="TreeGrafter"/>
</dbReference>
<evidence type="ECO:0000313" key="3">
    <source>
        <dbReference type="EMBL" id="EFH93508.1"/>
    </source>
</evidence>
<gene>
    <name evidence="3" type="ORF">HMPREF0391_11166</name>
</gene>
<dbReference type="EMBL" id="ACHM02000002">
    <property type="protein sequence ID" value="EFH93508.1"/>
    <property type="molecule type" value="Genomic_DNA"/>
</dbReference>
<evidence type="ECO:0000256" key="2">
    <source>
        <dbReference type="ARBA" id="ARBA00022649"/>
    </source>
</evidence>
<dbReference type="InterPro" id="IPR013321">
    <property type="entry name" value="Arc_rbn_hlx_hlx"/>
</dbReference>
<name>D6S9N0_FINMA</name>
<dbReference type="AlphaFoldDB" id="D6S9N0"/>
<proteinExistence type="inferred from homology"/>
<keyword evidence="2" id="KW-1277">Toxin-antitoxin system</keyword>
<evidence type="ECO:0000256" key="1">
    <source>
        <dbReference type="ARBA" id="ARBA00010562"/>
    </source>
</evidence>
<dbReference type="RefSeq" id="WP_002835989.1">
    <property type="nucleotide sequence ID" value="NZ_CM000955.1"/>
</dbReference>
<dbReference type="PANTHER" id="PTHR38781">
    <property type="entry name" value="ANTITOXIN DINJ-RELATED"/>
    <property type="match status" value="1"/>
</dbReference>
<dbReference type="OrthoDB" id="9804867at2"/>
<dbReference type="NCBIfam" id="TIGR02384">
    <property type="entry name" value="RelB_DinJ"/>
    <property type="match status" value="1"/>
</dbReference>
<dbReference type="GO" id="GO:0006355">
    <property type="term" value="P:regulation of DNA-templated transcription"/>
    <property type="evidence" value="ECO:0007669"/>
    <property type="project" value="InterPro"/>
</dbReference>
<reference evidence="3" key="1">
    <citation type="submission" date="2010-05" db="EMBL/GenBank/DDBJ databases">
        <authorList>
            <person name="Muzny D."/>
            <person name="Qin X."/>
            <person name="Buhay C."/>
            <person name="Dugan-Rocha S."/>
            <person name="Ding Y."/>
            <person name="Chen G."/>
            <person name="Hawes A."/>
            <person name="Holder M."/>
            <person name="Jhangiani S."/>
            <person name="Johnson A."/>
            <person name="Khan Z."/>
            <person name="Li Z."/>
            <person name="Liu W."/>
            <person name="Liu X."/>
            <person name="Perez L."/>
            <person name="Shen H."/>
            <person name="Wang Q."/>
            <person name="Watt J."/>
            <person name="Xi L."/>
            <person name="Xin Y."/>
            <person name="Zhou J."/>
            <person name="Deng J."/>
            <person name="Jiang H."/>
            <person name="Liu Y."/>
            <person name="Qu J."/>
            <person name="Song X.-Z."/>
            <person name="Zhang L."/>
            <person name="Villasana D."/>
            <person name="Johnson A."/>
            <person name="Liu J."/>
            <person name="Liyanage D."/>
            <person name="Lorensuhewa L."/>
            <person name="Robinson T."/>
            <person name="Song A."/>
            <person name="Song B.-B."/>
            <person name="Dinh H."/>
            <person name="Thornton R."/>
            <person name="Coyle M."/>
            <person name="Francisco L."/>
            <person name="Jackson L."/>
            <person name="Javaid M."/>
            <person name="Korchina V."/>
            <person name="Kovar C."/>
            <person name="Mata R."/>
            <person name="Mathew T."/>
            <person name="Ngo R."/>
            <person name="Nguyen L."/>
            <person name="Nguyen N."/>
            <person name="Okwuonu G."/>
            <person name="Ongeri F."/>
            <person name="Pham C."/>
            <person name="Simmons D."/>
            <person name="Wilczek-Boney K."/>
            <person name="Hale W."/>
            <person name="Jakkamsetti A."/>
            <person name="Pham P."/>
            <person name="Ruth R."/>
            <person name="San Lucas F."/>
            <person name="Warren J."/>
            <person name="Zhang J."/>
            <person name="Zhao Z."/>
            <person name="Zhou C."/>
            <person name="Zhu D."/>
            <person name="Lee S."/>
            <person name="Bess C."/>
            <person name="Blankenburg K."/>
            <person name="Forbes L."/>
            <person name="Fu Q."/>
            <person name="Gubbala S."/>
            <person name="Hirani K."/>
            <person name="Jayaseelan J.C."/>
            <person name="Lara F."/>
            <person name="Munidasa M."/>
            <person name="Palculict T."/>
            <person name="Patil S."/>
            <person name="Pu L.-L."/>
            <person name="Saada N."/>
            <person name="Tang L."/>
            <person name="Weissenberger G."/>
            <person name="Zhu Y."/>
            <person name="Hemphill L."/>
            <person name="Shang Y."/>
            <person name="Youmans B."/>
            <person name="Ayvaz T."/>
            <person name="Ross M."/>
            <person name="Santibanez J."/>
            <person name="Aqrawi P."/>
            <person name="Gross S."/>
            <person name="Joshi V."/>
            <person name="Fowler G."/>
            <person name="Nazareth L."/>
            <person name="Reid J."/>
            <person name="Worley K."/>
            <person name="Petrosino J."/>
            <person name="Highlander S."/>
            <person name="Gibbs R."/>
        </authorList>
    </citation>
    <scope>NUCLEOTIDE SEQUENCE [LARGE SCALE GENOMIC DNA]</scope>
    <source>
        <strain evidence="3">ATCC 53516</strain>
    </source>
</reference>
<dbReference type="STRING" id="525282.HMPREF0391_11166"/>
<organism evidence="3">
    <name type="scientific">Finegoldia magna ATCC 53516</name>
    <dbReference type="NCBI Taxonomy" id="525282"/>
    <lineage>
        <taxon>Bacteria</taxon>
        <taxon>Bacillati</taxon>
        <taxon>Bacillota</taxon>
        <taxon>Tissierellia</taxon>
        <taxon>Tissierellales</taxon>
        <taxon>Peptoniphilaceae</taxon>
        <taxon>Finegoldia</taxon>
    </lineage>
</organism>
<protein>
    <submittedName>
        <fullName evidence="3">Addiction module antitoxin, RelB/DinJ family</fullName>
    </submittedName>
</protein>
<comment type="caution">
    <text evidence="3">The sequence shown here is derived from an EMBL/GenBank/DDBJ whole genome shotgun (WGS) entry which is preliminary data.</text>
</comment>
<accession>D6S9N0</accession>
<sequence length="87" mass="10080">MAQTNINIRMDENLKKQFDSFCSEVGMSMSTAFNIFARTVVRQRKIPFEISTEKDPFYSAENIERLKKSIEQMEKTGGTIHEVNLDD</sequence>
<dbReference type="HOGENOM" id="CLU_154558_16_1_9"/>
<dbReference type="Gene3D" id="1.10.1220.10">
    <property type="entry name" value="Met repressor-like"/>
    <property type="match status" value="1"/>
</dbReference>
<comment type="similarity">
    <text evidence="1">Belongs to the RelB/DinJ antitoxin family.</text>
</comment>